<dbReference type="SMART" id="SM00774">
    <property type="entry name" value="WRKY"/>
    <property type="match status" value="1"/>
</dbReference>
<comment type="subcellular location">
    <subcellularLocation>
        <location evidence="1">Nucleus</location>
    </subcellularLocation>
</comment>
<dbReference type="SUPFAM" id="SSF118290">
    <property type="entry name" value="WRKY DNA-binding domain"/>
    <property type="match status" value="1"/>
</dbReference>
<feature type="region of interest" description="Disordered" evidence="7">
    <location>
        <begin position="18"/>
        <end position="84"/>
    </location>
</feature>
<evidence type="ECO:0000313" key="9">
    <source>
        <dbReference type="EMBL" id="MQM00178.1"/>
    </source>
</evidence>
<dbReference type="InterPro" id="IPR036576">
    <property type="entry name" value="WRKY_dom_sf"/>
</dbReference>
<feature type="compositionally biased region" description="Polar residues" evidence="7">
    <location>
        <begin position="506"/>
        <end position="518"/>
    </location>
</feature>
<gene>
    <name evidence="9" type="ORF">Taro_032914</name>
</gene>
<keyword evidence="2" id="KW-0805">Transcription regulation</keyword>
<dbReference type="PROSITE" id="PS50811">
    <property type="entry name" value="WRKY"/>
    <property type="match status" value="1"/>
</dbReference>
<evidence type="ECO:0000256" key="4">
    <source>
        <dbReference type="ARBA" id="ARBA00023163"/>
    </source>
</evidence>
<keyword evidence="10" id="KW-1185">Reference proteome</keyword>
<feature type="compositionally biased region" description="Polar residues" evidence="7">
    <location>
        <begin position="75"/>
        <end position="84"/>
    </location>
</feature>
<feature type="compositionally biased region" description="Basic and acidic residues" evidence="7">
    <location>
        <begin position="54"/>
        <end position="67"/>
    </location>
</feature>
<reference evidence="9" key="1">
    <citation type="submission" date="2017-07" db="EMBL/GenBank/DDBJ databases">
        <title>Taro Niue Genome Assembly and Annotation.</title>
        <authorList>
            <person name="Atibalentja N."/>
            <person name="Keating K."/>
            <person name="Fields C.J."/>
        </authorList>
    </citation>
    <scope>NUCLEOTIDE SEQUENCE</scope>
    <source>
        <strain evidence="9">Niue_2</strain>
        <tissue evidence="9">Leaf</tissue>
    </source>
</reference>
<evidence type="ECO:0000256" key="1">
    <source>
        <dbReference type="ARBA" id="ARBA00004123"/>
    </source>
</evidence>
<keyword evidence="4" id="KW-0804">Transcription</keyword>
<keyword evidence="3" id="KW-0238">DNA-binding</keyword>
<evidence type="ECO:0000259" key="8">
    <source>
        <dbReference type="PROSITE" id="PS50811"/>
    </source>
</evidence>
<protein>
    <recommendedName>
        <fullName evidence="8">WRKY domain-containing protein</fullName>
    </recommendedName>
</protein>
<accession>A0A843W098</accession>
<name>A0A843W098_COLES</name>
<dbReference type="InterPro" id="IPR044810">
    <property type="entry name" value="WRKY_plant"/>
</dbReference>
<dbReference type="GO" id="GO:0043565">
    <property type="term" value="F:sequence-specific DNA binding"/>
    <property type="evidence" value="ECO:0007669"/>
    <property type="project" value="InterPro"/>
</dbReference>
<evidence type="ECO:0000313" key="10">
    <source>
        <dbReference type="Proteomes" id="UP000652761"/>
    </source>
</evidence>
<dbReference type="FunFam" id="2.20.25.80:FF:000002">
    <property type="entry name" value="probable WRKY transcription factor 31"/>
    <property type="match status" value="1"/>
</dbReference>
<proteinExistence type="predicted"/>
<dbReference type="AlphaFoldDB" id="A0A843W098"/>
<feature type="domain" description="WRKY" evidence="8">
    <location>
        <begin position="247"/>
        <end position="313"/>
    </location>
</feature>
<feature type="region of interest" description="Disordered" evidence="7">
    <location>
        <begin position="369"/>
        <end position="388"/>
    </location>
</feature>
<organism evidence="9 10">
    <name type="scientific">Colocasia esculenta</name>
    <name type="common">Wild taro</name>
    <name type="synonym">Arum esculentum</name>
    <dbReference type="NCBI Taxonomy" id="4460"/>
    <lineage>
        <taxon>Eukaryota</taxon>
        <taxon>Viridiplantae</taxon>
        <taxon>Streptophyta</taxon>
        <taxon>Embryophyta</taxon>
        <taxon>Tracheophyta</taxon>
        <taxon>Spermatophyta</taxon>
        <taxon>Magnoliopsida</taxon>
        <taxon>Liliopsida</taxon>
        <taxon>Araceae</taxon>
        <taxon>Aroideae</taxon>
        <taxon>Colocasieae</taxon>
        <taxon>Colocasia</taxon>
    </lineage>
</organism>
<evidence type="ECO:0000256" key="3">
    <source>
        <dbReference type="ARBA" id="ARBA00023125"/>
    </source>
</evidence>
<dbReference type="PANTHER" id="PTHR31429:SF54">
    <property type="entry name" value="WRKY TRANSCRIPTION FACTOR 9-RELATED"/>
    <property type="match status" value="1"/>
</dbReference>
<evidence type="ECO:0000256" key="7">
    <source>
        <dbReference type="SAM" id="MobiDB-lite"/>
    </source>
</evidence>
<evidence type="ECO:0000256" key="6">
    <source>
        <dbReference type="SAM" id="Coils"/>
    </source>
</evidence>
<dbReference type="Pfam" id="PF03106">
    <property type="entry name" value="WRKY"/>
    <property type="match status" value="1"/>
</dbReference>
<dbReference type="GO" id="GO:0005634">
    <property type="term" value="C:nucleus"/>
    <property type="evidence" value="ECO:0007669"/>
    <property type="project" value="UniProtKB-SubCell"/>
</dbReference>
<feature type="compositionally biased region" description="Low complexity" evidence="7">
    <location>
        <begin position="369"/>
        <end position="383"/>
    </location>
</feature>
<dbReference type="PANTHER" id="PTHR31429">
    <property type="entry name" value="WRKY TRANSCRIPTION FACTOR 36-RELATED"/>
    <property type="match status" value="1"/>
</dbReference>
<keyword evidence="5" id="KW-0539">Nucleus</keyword>
<feature type="region of interest" description="Disordered" evidence="7">
    <location>
        <begin position="142"/>
        <end position="168"/>
    </location>
</feature>
<comment type="caution">
    <text evidence="9">The sequence shown here is derived from an EMBL/GenBank/DDBJ whole genome shotgun (WGS) entry which is preliminary data.</text>
</comment>
<sequence length="518" mass="55950">MTLKEEGSVNLQIDLSLKIEGHESGGDGGIEPHEEDEEDAARNGDDPSGEADEEGRRDPKVDRKGVQEEVELQGENRTMQESFTTDELSLLQAEMNRMKEENNLLKRVVERAMKDFSDLQMKFAAIQQQDQRKDPHVFLSLGGSLQEPKNPSSRFPPCEEGDKTRAEGKDDVLGLSLRLQAHVDPAEGDNGDEEEAMERKRRELMSKWVPRDMKQQHPVDHLVQAGISSQSINPANRKTRVSVRVRCQGPTMNDGCQWRKYGQKIAKGNPCPRAYYRCTVAPGCPVRKQVQRCQEDMSILITTYEGTHNHPLPVGATAMASTTAAAAAAANFALLPGGSTALSEHAADGFSGSISQTPLSYLRPYLMSPSSSTSPSSNSSHGSSAGGMMIDLAGSHGRRQFDLSMSPSSSYATNLNRAGSSSSWVGSKPPWVFEREDQKTPLAGSMSAMACDPKFTAAVAAAAISSFIHNRNGDQGAKSTPGPPPLVEEGEGAATGAGGRWVLESLSPSGKMNPPRSQ</sequence>
<dbReference type="Proteomes" id="UP000652761">
    <property type="component" value="Unassembled WGS sequence"/>
</dbReference>
<evidence type="ECO:0000256" key="2">
    <source>
        <dbReference type="ARBA" id="ARBA00023015"/>
    </source>
</evidence>
<dbReference type="GO" id="GO:0003700">
    <property type="term" value="F:DNA-binding transcription factor activity"/>
    <property type="evidence" value="ECO:0007669"/>
    <property type="project" value="InterPro"/>
</dbReference>
<keyword evidence="6" id="KW-0175">Coiled coil</keyword>
<dbReference type="OrthoDB" id="779182at2759"/>
<feature type="coiled-coil region" evidence="6">
    <location>
        <begin position="88"/>
        <end position="115"/>
    </location>
</feature>
<evidence type="ECO:0000256" key="5">
    <source>
        <dbReference type="ARBA" id="ARBA00023242"/>
    </source>
</evidence>
<feature type="region of interest" description="Disordered" evidence="7">
    <location>
        <begin position="471"/>
        <end position="518"/>
    </location>
</feature>
<dbReference type="EMBL" id="NMUH01002471">
    <property type="protein sequence ID" value="MQM00178.1"/>
    <property type="molecule type" value="Genomic_DNA"/>
</dbReference>
<dbReference type="InterPro" id="IPR003657">
    <property type="entry name" value="WRKY_dom"/>
</dbReference>
<dbReference type="Gene3D" id="2.20.25.80">
    <property type="entry name" value="WRKY domain"/>
    <property type="match status" value="1"/>
</dbReference>